<dbReference type="Proteomes" id="UP000722336">
    <property type="component" value="Unassembled WGS sequence"/>
</dbReference>
<evidence type="ECO:0000256" key="5">
    <source>
        <dbReference type="ARBA" id="ARBA00022989"/>
    </source>
</evidence>
<keyword evidence="12" id="KW-0813">Transport</keyword>
<keyword evidence="6 12" id="KW-0915">Sodium</keyword>
<keyword evidence="2 12" id="KW-1003">Cell membrane</keyword>
<comment type="activity regulation">
    <text evidence="12">Na(+) is not transported, but it plays an essential structural role and its presence is essential for fluoride channel function.</text>
</comment>
<dbReference type="Pfam" id="PF02537">
    <property type="entry name" value="CRCB"/>
    <property type="match status" value="1"/>
</dbReference>
<feature type="transmembrane region" description="Helical" evidence="12">
    <location>
        <begin position="43"/>
        <end position="60"/>
    </location>
</feature>
<dbReference type="EMBL" id="JAGSPA010000002">
    <property type="protein sequence ID" value="MBV7256156.1"/>
    <property type="molecule type" value="Genomic_DNA"/>
</dbReference>
<comment type="subcellular location">
    <subcellularLocation>
        <location evidence="1 12">Cell membrane</location>
        <topology evidence="1 12">Multi-pass membrane protein</topology>
    </subcellularLocation>
</comment>
<comment type="catalytic activity">
    <reaction evidence="11">
        <text>fluoride(in) = fluoride(out)</text>
        <dbReference type="Rhea" id="RHEA:76159"/>
        <dbReference type="ChEBI" id="CHEBI:17051"/>
    </reaction>
    <physiologicalReaction direction="left-to-right" evidence="11">
        <dbReference type="Rhea" id="RHEA:76160"/>
    </physiologicalReaction>
</comment>
<evidence type="ECO:0000256" key="1">
    <source>
        <dbReference type="ARBA" id="ARBA00004651"/>
    </source>
</evidence>
<feature type="binding site" evidence="12">
    <location>
        <position position="80"/>
    </location>
    <ligand>
        <name>Na(+)</name>
        <dbReference type="ChEBI" id="CHEBI:29101"/>
        <note>structural</note>
    </ligand>
</feature>
<dbReference type="InterPro" id="IPR003691">
    <property type="entry name" value="FluC"/>
</dbReference>
<evidence type="ECO:0000256" key="3">
    <source>
        <dbReference type="ARBA" id="ARBA00022519"/>
    </source>
</evidence>
<feature type="binding site" evidence="12">
    <location>
        <position position="83"/>
    </location>
    <ligand>
        <name>Na(+)</name>
        <dbReference type="ChEBI" id="CHEBI:29101"/>
        <note>structural</note>
    </ligand>
</feature>
<evidence type="ECO:0000256" key="6">
    <source>
        <dbReference type="ARBA" id="ARBA00023053"/>
    </source>
</evidence>
<evidence type="ECO:0000313" key="13">
    <source>
        <dbReference type="EMBL" id="MBV7256156.1"/>
    </source>
</evidence>
<keyword evidence="8 12" id="KW-0472">Membrane</keyword>
<dbReference type="RefSeq" id="WP_218444698.1">
    <property type="nucleotide sequence ID" value="NZ_JAGSPA010000002.1"/>
</dbReference>
<comment type="similarity">
    <text evidence="10 12">Belongs to the fluoride channel Fluc/FEX (TC 1.A.43) family.</text>
</comment>
<keyword evidence="4 12" id="KW-0812">Transmembrane</keyword>
<evidence type="ECO:0000256" key="8">
    <source>
        <dbReference type="ARBA" id="ARBA00023136"/>
    </source>
</evidence>
<organism evidence="13 14">
    <name type="scientific">Pacificimonas pallii</name>
    <dbReference type="NCBI Taxonomy" id="2827236"/>
    <lineage>
        <taxon>Bacteria</taxon>
        <taxon>Pseudomonadati</taxon>
        <taxon>Pseudomonadota</taxon>
        <taxon>Alphaproteobacteria</taxon>
        <taxon>Sphingomonadales</taxon>
        <taxon>Sphingosinicellaceae</taxon>
        <taxon>Pacificimonas</taxon>
    </lineage>
</organism>
<dbReference type="PANTHER" id="PTHR28259">
    <property type="entry name" value="FLUORIDE EXPORT PROTEIN 1-RELATED"/>
    <property type="match status" value="1"/>
</dbReference>
<evidence type="ECO:0000256" key="7">
    <source>
        <dbReference type="ARBA" id="ARBA00023065"/>
    </source>
</evidence>
<name>A0ABS6SE15_9SPHN</name>
<proteinExistence type="inferred from homology"/>
<feature type="transmembrane region" description="Helical" evidence="12">
    <location>
        <begin position="72"/>
        <end position="90"/>
    </location>
</feature>
<feature type="transmembrane region" description="Helical" evidence="12">
    <location>
        <begin position="102"/>
        <end position="125"/>
    </location>
</feature>
<dbReference type="HAMAP" id="MF_00454">
    <property type="entry name" value="FluC"/>
    <property type="match status" value="1"/>
</dbReference>
<sequence>MLPVPLSHLGLVALGGAVGAGGRFLAVHWVSELFARGRLPWGTFAVNVIGSFLIGVVIMATIDHAGMSRTRLLLVTGILGGFTTFSAFSFEMSEMLIDKRYGAALGYSMGSVVISVLATLAGALLTREFMR</sequence>
<protein>
    <recommendedName>
        <fullName evidence="12">Fluoride-specific ion channel FluC</fullName>
    </recommendedName>
</protein>
<evidence type="ECO:0000256" key="9">
    <source>
        <dbReference type="ARBA" id="ARBA00023303"/>
    </source>
</evidence>
<keyword evidence="9 12" id="KW-0407">Ion channel</keyword>
<keyword evidence="14" id="KW-1185">Reference proteome</keyword>
<evidence type="ECO:0000313" key="14">
    <source>
        <dbReference type="Proteomes" id="UP000722336"/>
    </source>
</evidence>
<gene>
    <name evidence="12 13" type="primary">crcB</name>
    <name evidence="12" type="synonym">fluC</name>
    <name evidence="13" type="ORF">KCG44_05090</name>
</gene>
<keyword evidence="12" id="KW-0479">Metal-binding</keyword>
<evidence type="ECO:0000256" key="4">
    <source>
        <dbReference type="ARBA" id="ARBA00022692"/>
    </source>
</evidence>
<evidence type="ECO:0000256" key="12">
    <source>
        <dbReference type="HAMAP-Rule" id="MF_00454"/>
    </source>
</evidence>
<keyword evidence="3" id="KW-0997">Cell inner membrane</keyword>
<reference evidence="13 14" key="1">
    <citation type="submission" date="2021-04" db="EMBL/GenBank/DDBJ databases">
        <authorList>
            <person name="Pira H."/>
            <person name="Risdian C."/>
            <person name="Wink J."/>
        </authorList>
    </citation>
    <scope>NUCLEOTIDE SEQUENCE [LARGE SCALE GENOMIC DNA]</scope>
    <source>
        <strain evidence="13 14">WHA3</strain>
    </source>
</reference>
<evidence type="ECO:0000256" key="10">
    <source>
        <dbReference type="ARBA" id="ARBA00035120"/>
    </source>
</evidence>
<comment type="function">
    <text evidence="12">Fluoride-specific ion channel. Important for reducing fluoride concentration in the cell, thus reducing its toxicity.</text>
</comment>
<keyword evidence="5 12" id="KW-1133">Transmembrane helix</keyword>
<keyword evidence="7 12" id="KW-0406">Ion transport</keyword>
<dbReference type="NCBIfam" id="TIGR00494">
    <property type="entry name" value="crcB"/>
    <property type="match status" value="1"/>
</dbReference>
<evidence type="ECO:0000256" key="2">
    <source>
        <dbReference type="ARBA" id="ARBA00022475"/>
    </source>
</evidence>
<dbReference type="PANTHER" id="PTHR28259:SF1">
    <property type="entry name" value="FLUORIDE EXPORT PROTEIN 1-RELATED"/>
    <property type="match status" value="1"/>
</dbReference>
<comment type="caution">
    <text evidence="13">The sequence shown here is derived from an EMBL/GenBank/DDBJ whole genome shotgun (WGS) entry which is preliminary data.</text>
</comment>
<accession>A0ABS6SE15</accession>
<evidence type="ECO:0000256" key="11">
    <source>
        <dbReference type="ARBA" id="ARBA00035585"/>
    </source>
</evidence>